<dbReference type="Proteomes" id="UP000053825">
    <property type="component" value="Unassembled WGS sequence"/>
</dbReference>
<keyword evidence="2" id="KW-1185">Reference proteome</keyword>
<dbReference type="EMBL" id="LHQN01027360">
    <property type="protein sequence ID" value="KOC58686.1"/>
    <property type="molecule type" value="Genomic_DNA"/>
</dbReference>
<comment type="caution">
    <text evidence="1">The sequence shown here is derived from an EMBL/GenBank/DDBJ whole genome shotgun (WGS) entry which is preliminary data.</text>
</comment>
<protein>
    <submittedName>
        <fullName evidence="1">Uncharacterized protein</fullName>
    </submittedName>
</protein>
<feature type="non-terminal residue" evidence="1">
    <location>
        <position position="1"/>
    </location>
</feature>
<organism evidence="1 2">
    <name type="scientific">Habropoda laboriosa</name>
    <dbReference type="NCBI Taxonomy" id="597456"/>
    <lineage>
        <taxon>Eukaryota</taxon>
        <taxon>Metazoa</taxon>
        <taxon>Ecdysozoa</taxon>
        <taxon>Arthropoda</taxon>
        <taxon>Hexapoda</taxon>
        <taxon>Insecta</taxon>
        <taxon>Pterygota</taxon>
        <taxon>Neoptera</taxon>
        <taxon>Endopterygota</taxon>
        <taxon>Hymenoptera</taxon>
        <taxon>Apocrita</taxon>
        <taxon>Aculeata</taxon>
        <taxon>Apoidea</taxon>
        <taxon>Anthophila</taxon>
        <taxon>Apidae</taxon>
        <taxon>Habropoda</taxon>
    </lineage>
</organism>
<dbReference type="AlphaFoldDB" id="A0A0L7QJH1"/>
<gene>
    <name evidence="1" type="ORF">WH47_08487</name>
</gene>
<accession>A0A0L7QJH1</accession>
<evidence type="ECO:0000313" key="1">
    <source>
        <dbReference type="EMBL" id="KOC58686.1"/>
    </source>
</evidence>
<proteinExistence type="predicted"/>
<reference evidence="2" key="1">
    <citation type="submission" date="2015-07" db="EMBL/GenBank/DDBJ databases">
        <title>The genome of Habropoda laboriosa.</title>
        <authorList>
            <person name="Pan H."/>
            <person name="Kapheim K."/>
        </authorList>
    </citation>
    <scope>NUCLEOTIDE SEQUENCE [LARGE SCALE GENOMIC DNA]</scope>
</reference>
<sequence>FVNNNDIPSGIFLFSETYFTNRGFFNIFKCKTCYTLHRDGTAHGGTAVIINEMTLHSEINKYKEDSTSMKIKDACGSTGHSCGILSTVTCSTERTI</sequence>
<name>A0A0L7QJH1_9HYME</name>
<evidence type="ECO:0000313" key="2">
    <source>
        <dbReference type="Proteomes" id="UP000053825"/>
    </source>
</evidence>